<dbReference type="SUPFAM" id="SSF81901">
    <property type="entry name" value="HCP-like"/>
    <property type="match status" value="1"/>
</dbReference>
<feature type="repeat" description="TPR" evidence="3">
    <location>
        <begin position="314"/>
        <end position="347"/>
    </location>
</feature>
<dbReference type="PANTHER" id="PTHR12558:SF13">
    <property type="entry name" value="CELL DIVISION CYCLE PROTEIN 27 HOMOLOG"/>
    <property type="match status" value="1"/>
</dbReference>
<protein>
    <recommendedName>
        <fullName evidence="6">Tetratricopeptide repeat protein</fullName>
    </recommendedName>
</protein>
<keyword evidence="5" id="KW-1185">Reference proteome</keyword>
<dbReference type="InterPro" id="IPR011990">
    <property type="entry name" value="TPR-like_helical_dom_sf"/>
</dbReference>
<dbReference type="PROSITE" id="PS50005">
    <property type="entry name" value="TPR"/>
    <property type="match status" value="2"/>
</dbReference>
<name>A0ABP8E958_9FLAO</name>
<dbReference type="PANTHER" id="PTHR12558">
    <property type="entry name" value="CELL DIVISION CYCLE 16,23,27"/>
    <property type="match status" value="1"/>
</dbReference>
<dbReference type="SUPFAM" id="SSF48452">
    <property type="entry name" value="TPR-like"/>
    <property type="match status" value="1"/>
</dbReference>
<organism evidence="4 5">
    <name type="scientific">Hyunsoonleella aestuarii</name>
    <dbReference type="NCBI Taxonomy" id="912802"/>
    <lineage>
        <taxon>Bacteria</taxon>
        <taxon>Pseudomonadati</taxon>
        <taxon>Bacteroidota</taxon>
        <taxon>Flavobacteriia</taxon>
        <taxon>Flavobacteriales</taxon>
        <taxon>Flavobacteriaceae</taxon>
    </lineage>
</organism>
<accession>A0ABP8E958</accession>
<dbReference type="Gene3D" id="1.25.40.10">
    <property type="entry name" value="Tetratricopeptide repeat domain"/>
    <property type="match status" value="3"/>
</dbReference>
<reference evidence="5" key="1">
    <citation type="journal article" date="2019" name="Int. J. Syst. Evol. Microbiol.">
        <title>The Global Catalogue of Microorganisms (GCM) 10K type strain sequencing project: providing services to taxonomists for standard genome sequencing and annotation.</title>
        <authorList>
            <consortium name="The Broad Institute Genomics Platform"/>
            <consortium name="The Broad Institute Genome Sequencing Center for Infectious Disease"/>
            <person name="Wu L."/>
            <person name="Ma J."/>
        </authorList>
    </citation>
    <scope>NUCLEOTIDE SEQUENCE [LARGE SCALE GENOMIC DNA]</scope>
    <source>
        <strain evidence="5">JCM 17452</strain>
    </source>
</reference>
<comment type="caution">
    <text evidence="4">The sequence shown here is derived from an EMBL/GenBank/DDBJ whole genome shotgun (WGS) entry which is preliminary data.</text>
</comment>
<gene>
    <name evidence="4" type="ORF">GCM10022257_08000</name>
</gene>
<dbReference type="SMART" id="SM00028">
    <property type="entry name" value="TPR"/>
    <property type="match status" value="3"/>
</dbReference>
<sequence>MKQKSHILIFFFGLIFFPQLFLAQVDFNKLPKDDLGDVEDKFQEFFYEALKQKGIENYGRSAEALLKCIALNDSASVLYFELGKNYNKLKNFRSAEEALKKAVSKEPDNEWYLDELYGFYAEQNDYDNAIKTVKQLVKYHPDYKEDLASLYIRIKKYDKALELLDELDENLGVSLTRDAMRNKIYKLTGRRKDQIRNLEKRLNTNPNKESNYLALIFRYSENNEKEKAFQIAKELLKINPNSQVVHLALYKFYLEDNDTHKAINSMKTVLRSTQIKPDAKLKVLTDFVNFVKKNPQFESDLLEATALVSSNNDKMSLIELGQYYLTKGENEKALSYFEEAYKIEPNNFQVLRSILLLKIDLKQFELAKSQSEDALVKYPSQPLFYLINGVALNELNNPKEATQVLEDGLDYIIDDTKMEGDFYLQLSKAYTLLNNTTKAKTFSDKAKQLQSSN</sequence>
<dbReference type="Pfam" id="PF07719">
    <property type="entry name" value="TPR_2"/>
    <property type="match status" value="1"/>
</dbReference>
<keyword evidence="1" id="KW-0677">Repeat</keyword>
<dbReference type="EMBL" id="BAABAV010000001">
    <property type="protein sequence ID" value="GAA4268699.1"/>
    <property type="molecule type" value="Genomic_DNA"/>
</dbReference>
<dbReference type="InterPro" id="IPR013105">
    <property type="entry name" value="TPR_2"/>
</dbReference>
<evidence type="ECO:0008006" key="6">
    <source>
        <dbReference type="Google" id="ProtNLM"/>
    </source>
</evidence>
<feature type="repeat" description="TPR" evidence="3">
    <location>
        <begin position="76"/>
        <end position="109"/>
    </location>
</feature>
<dbReference type="Proteomes" id="UP001500027">
    <property type="component" value="Unassembled WGS sequence"/>
</dbReference>
<keyword evidence="2 3" id="KW-0802">TPR repeat</keyword>
<evidence type="ECO:0000256" key="2">
    <source>
        <dbReference type="ARBA" id="ARBA00022803"/>
    </source>
</evidence>
<evidence type="ECO:0000256" key="3">
    <source>
        <dbReference type="PROSITE-ProRule" id="PRU00339"/>
    </source>
</evidence>
<dbReference type="RefSeq" id="WP_139001351.1">
    <property type="nucleotide sequence ID" value="NZ_BAABAV010000001.1"/>
</dbReference>
<evidence type="ECO:0000313" key="4">
    <source>
        <dbReference type="EMBL" id="GAA4268699.1"/>
    </source>
</evidence>
<dbReference type="InterPro" id="IPR019734">
    <property type="entry name" value="TPR_rpt"/>
</dbReference>
<dbReference type="PROSITE" id="PS50293">
    <property type="entry name" value="TPR_REGION"/>
    <property type="match status" value="1"/>
</dbReference>
<dbReference type="Pfam" id="PF13181">
    <property type="entry name" value="TPR_8"/>
    <property type="match status" value="2"/>
</dbReference>
<evidence type="ECO:0000313" key="5">
    <source>
        <dbReference type="Proteomes" id="UP001500027"/>
    </source>
</evidence>
<proteinExistence type="predicted"/>
<dbReference type="Pfam" id="PF13432">
    <property type="entry name" value="TPR_16"/>
    <property type="match status" value="1"/>
</dbReference>
<evidence type="ECO:0000256" key="1">
    <source>
        <dbReference type="ARBA" id="ARBA00022737"/>
    </source>
</evidence>